<dbReference type="Proteomes" id="UP000000447">
    <property type="component" value="Chromosome"/>
</dbReference>
<keyword evidence="2" id="KW-1185">Reference proteome</keyword>
<sequence length="45" mass="5068">MLHWNSDDWHSEQVVASPLVGRVFDFLEWAAGANRSEGLRRRGGG</sequence>
<dbReference type="STRING" id="309801.trd_0067"/>
<reference evidence="1 2" key="1">
    <citation type="journal article" date="2009" name="PLoS ONE">
        <title>Complete genome sequence of the aerobic CO-oxidizing thermophile Thermomicrobium roseum.</title>
        <authorList>
            <person name="Wu D."/>
            <person name="Raymond J."/>
            <person name="Wu M."/>
            <person name="Chatterji S."/>
            <person name="Ren Q."/>
            <person name="Graham J.E."/>
            <person name="Bryant D.A."/>
            <person name="Robb F."/>
            <person name="Colman A."/>
            <person name="Tallon L.J."/>
            <person name="Badger J.H."/>
            <person name="Madupu R."/>
            <person name="Ward N.L."/>
            <person name="Eisen J.A."/>
        </authorList>
    </citation>
    <scope>NUCLEOTIDE SEQUENCE [LARGE SCALE GENOMIC DNA]</scope>
    <source>
        <strain evidence="2">ATCC 27502 / DSM 5159 / P-2</strain>
    </source>
</reference>
<evidence type="ECO:0000313" key="2">
    <source>
        <dbReference type="Proteomes" id="UP000000447"/>
    </source>
</evidence>
<name>B9L285_THERP</name>
<proteinExistence type="predicted"/>
<evidence type="ECO:0000313" key="1">
    <source>
        <dbReference type="EMBL" id="ACM06341.1"/>
    </source>
</evidence>
<protein>
    <submittedName>
        <fullName evidence="1">Uncharacterized protein</fullName>
    </submittedName>
</protein>
<gene>
    <name evidence="1" type="ordered locus">trd_0067</name>
</gene>
<accession>B9L285</accession>
<dbReference type="HOGENOM" id="CLU_3206373_0_0_0"/>
<dbReference type="KEGG" id="tro:trd_0067"/>
<dbReference type="EMBL" id="CP001275">
    <property type="protein sequence ID" value="ACM06341.1"/>
    <property type="molecule type" value="Genomic_DNA"/>
</dbReference>
<dbReference type="AlphaFoldDB" id="B9L285"/>
<organism evidence="1 2">
    <name type="scientific">Thermomicrobium roseum (strain ATCC 27502 / DSM 5159 / P-2)</name>
    <dbReference type="NCBI Taxonomy" id="309801"/>
    <lineage>
        <taxon>Bacteria</taxon>
        <taxon>Pseudomonadati</taxon>
        <taxon>Thermomicrobiota</taxon>
        <taxon>Thermomicrobia</taxon>
        <taxon>Thermomicrobiales</taxon>
        <taxon>Thermomicrobiaceae</taxon>
        <taxon>Thermomicrobium</taxon>
    </lineage>
</organism>